<dbReference type="AlphaFoldDB" id="A0A1A8WEW4"/>
<feature type="non-terminal residue" evidence="1">
    <location>
        <position position="1"/>
    </location>
</feature>
<sequence>SLDNEADFFNLEKVIKLENSHSWGIYKIFASVDIEKEDNEGCKDLSKIKHEKKWSTKLFRQISKNSKYMIEVKDYAGHEDRCLHYVYWIYDKTAKKWKSVSDYEKIKDIIKVFKDNKAKYITSIKILYEDYKKNECTEYLDFLDSDFPDYFRIEEVYVPQNLLSILEYRKSKNFSSDINSEISLNAVSNFVMNKNFELGKEASNVKYNSYKGFYSVEIKENGVKKEKIYYGLFTSLGSMFNRKTKRKKENFNNIFENEEEHLLEHMSERRNVKSTNRRLHVAYHLEGGNVG</sequence>
<dbReference type="InterPro" id="IPR008780">
    <property type="entry name" value="Plasmodium_Vir"/>
</dbReference>
<accession>A0A1A8WEW4</accession>
<reference evidence="2" key="1">
    <citation type="submission" date="2016-05" db="EMBL/GenBank/DDBJ databases">
        <authorList>
            <person name="Naeem Raeece"/>
        </authorList>
    </citation>
    <scope>NUCLEOTIDE SEQUENCE [LARGE SCALE GENOMIC DNA]</scope>
</reference>
<dbReference type="Pfam" id="PF05795">
    <property type="entry name" value="Plasmodium_Vir"/>
    <property type="match status" value="1"/>
</dbReference>
<evidence type="ECO:0000313" key="1">
    <source>
        <dbReference type="EMBL" id="SBS89727.1"/>
    </source>
</evidence>
<gene>
    <name evidence="1" type="ORF">POVCU2_0056840</name>
</gene>
<name>A0A1A8WEW4_PLAOA</name>
<organism evidence="1 2">
    <name type="scientific">Plasmodium ovale curtisi</name>
    <dbReference type="NCBI Taxonomy" id="864141"/>
    <lineage>
        <taxon>Eukaryota</taxon>
        <taxon>Sar</taxon>
        <taxon>Alveolata</taxon>
        <taxon>Apicomplexa</taxon>
        <taxon>Aconoidasida</taxon>
        <taxon>Haemosporida</taxon>
        <taxon>Plasmodiidae</taxon>
        <taxon>Plasmodium</taxon>
        <taxon>Plasmodium (Plasmodium)</taxon>
    </lineage>
</organism>
<dbReference type="EMBL" id="FLQU01000797">
    <property type="protein sequence ID" value="SBS89727.1"/>
    <property type="molecule type" value="Genomic_DNA"/>
</dbReference>
<protein>
    <submittedName>
        <fullName evidence="1">PIR Superfamily Protein</fullName>
    </submittedName>
</protein>
<dbReference type="Proteomes" id="UP000078560">
    <property type="component" value="Unassembled WGS sequence"/>
</dbReference>
<proteinExistence type="predicted"/>
<evidence type="ECO:0000313" key="2">
    <source>
        <dbReference type="Proteomes" id="UP000078560"/>
    </source>
</evidence>